<dbReference type="AlphaFoldDB" id="A0A317SV69"/>
<feature type="compositionally biased region" description="Low complexity" evidence="1">
    <location>
        <begin position="75"/>
        <end position="93"/>
    </location>
</feature>
<feature type="compositionally biased region" description="Polar residues" evidence="1">
    <location>
        <begin position="1"/>
        <end position="31"/>
    </location>
</feature>
<feature type="compositionally biased region" description="Low complexity" evidence="1">
    <location>
        <begin position="42"/>
        <end position="55"/>
    </location>
</feature>
<evidence type="ECO:0000313" key="2">
    <source>
        <dbReference type="EMBL" id="PWW78282.1"/>
    </source>
</evidence>
<feature type="compositionally biased region" description="Polar residues" evidence="1">
    <location>
        <begin position="107"/>
        <end position="118"/>
    </location>
</feature>
<accession>A0A317SV69</accession>
<gene>
    <name evidence="2" type="ORF">C7212DRAFT_364364</name>
</gene>
<keyword evidence="3" id="KW-1185">Reference proteome</keyword>
<proteinExistence type="predicted"/>
<dbReference type="EMBL" id="PYWC01000016">
    <property type="protein sequence ID" value="PWW78282.1"/>
    <property type="molecule type" value="Genomic_DNA"/>
</dbReference>
<comment type="caution">
    <text evidence="2">The sequence shown here is derived from an EMBL/GenBank/DDBJ whole genome shotgun (WGS) entry which is preliminary data.</text>
</comment>
<sequence>MSGSRPTASASPLASIANRSPNSFTPSSNTHPFPLTHPPQQQPSSPTSSQSTSSSEHSHHHQRGARDSSHPPKSKTPSPQSSAAGIPSIQTQSPPSPHQNHNHRGNRTPNSPLTNQFLMLSGERPPSPLTLTSALAPPSVIPMTAAGISANASVAKPSSSSRRSPAESLKLSMPPSASASMVQSPTSTAAVAAAPSQVPSTSAYIHHHQAYVHSLSAQHKLQLHQKEIISQATRAAGIPPHLLSTGPMSPRLIPLGSPGPVTPLTLEDNPGGFFASHAGALEHQQLSQQLSMVASGGAMQS</sequence>
<feature type="region of interest" description="Disordered" evidence="1">
    <location>
        <begin position="151"/>
        <end position="182"/>
    </location>
</feature>
<feature type="compositionally biased region" description="Low complexity" evidence="1">
    <location>
        <begin position="151"/>
        <end position="168"/>
    </location>
</feature>
<feature type="region of interest" description="Disordered" evidence="1">
    <location>
        <begin position="1"/>
        <end position="133"/>
    </location>
</feature>
<evidence type="ECO:0000256" key="1">
    <source>
        <dbReference type="SAM" id="MobiDB-lite"/>
    </source>
</evidence>
<dbReference type="OrthoDB" id="5403157at2759"/>
<name>A0A317SV69_9PEZI</name>
<organism evidence="2 3">
    <name type="scientific">Tuber magnatum</name>
    <name type="common">white Piedmont truffle</name>
    <dbReference type="NCBI Taxonomy" id="42249"/>
    <lineage>
        <taxon>Eukaryota</taxon>
        <taxon>Fungi</taxon>
        <taxon>Dikarya</taxon>
        <taxon>Ascomycota</taxon>
        <taxon>Pezizomycotina</taxon>
        <taxon>Pezizomycetes</taxon>
        <taxon>Pezizales</taxon>
        <taxon>Tuberaceae</taxon>
        <taxon>Tuber</taxon>
    </lineage>
</organism>
<dbReference type="Proteomes" id="UP000246991">
    <property type="component" value="Unassembled WGS sequence"/>
</dbReference>
<dbReference type="STRING" id="42249.A0A317SV69"/>
<protein>
    <submittedName>
        <fullName evidence="2">Uncharacterized protein</fullName>
    </submittedName>
</protein>
<reference evidence="2 3" key="1">
    <citation type="submission" date="2018-03" db="EMBL/GenBank/DDBJ databases">
        <title>Genomes of Pezizomycetes fungi and the evolution of truffles.</title>
        <authorList>
            <person name="Murat C."/>
            <person name="Payen T."/>
            <person name="Noel B."/>
            <person name="Kuo A."/>
            <person name="Martin F.M."/>
        </authorList>
    </citation>
    <scope>NUCLEOTIDE SEQUENCE [LARGE SCALE GENOMIC DNA]</scope>
    <source>
        <strain evidence="2">091103-1</strain>
    </source>
</reference>
<evidence type="ECO:0000313" key="3">
    <source>
        <dbReference type="Proteomes" id="UP000246991"/>
    </source>
</evidence>